<dbReference type="PATRIC" id="fig|1265738.3.peg.6117"/>
<dbReference type="EMBL" id="ANOG01000889">
    <property type="protein sequence ID" value="EMI16936.1"/>
    <property type="molecule type" value="Genomic_DNA"/>
</dbReference>
<proteinExistence type="predicted"/>
<keyword evidence="2" id="KW-1185">Reference proteome</keyword>
<dbReference type="AlphaFoldDB" id="M5RCZ2"/>
<name>M5RCZ2_9BACT</name>
<comment type="caution">
    <text evidence="1">The sequence shown here is derived from an EMBL/GenBank/DDBJ whole genome shotgun (WGS) entry which is preliminary data.</text>
</comment>
<evidence type="ECO:0000313" key="2">
    <source>
        <dbReference type="Proteomes" id="UP000011991"/>
    </source>
</evidence>
<gene>
    <name evidence="1" type="ORF">RMSM_06137</name>
</gene>
<evidence type="ECO:0000313" key="1">
    <source>
        <dbReference type="EMBL" id="EMI16936.1"/>
    </source>
</evidence>
<reference evidence="1 2" key="1">
    <citation type="journal article" date="2013" name="Mar. Genomics">
        <title>Expression of sulfatases in Rhodopirellula baltica and the diversity of sulfatases in the genus Rhodopirellula.</title>
        <authorList>
            <person name="Wegner C.E."/>
            <person name="Richter-Heitmann T."/>
            <person name="Klindworth A."/>
            <person name="Klockow C."/>
            <person name="Richter M."/>
            <person name="Achstetter T."/>
            <person name="Glockner F.O."/>
            <person name="Harder J."/>
        </authorList>
    </citation>
    <scope>NUCLEOTIDE SEQUENCE [LARGE SCALE GENOMIC DNA]</scope>
    <source>
        <strain evidence="1 2">SM1</strain>
    </source>
</reference>
<sequence>MTSRYGKSLLLLPIGSFPVIVIADVVVLDEPWRLDRSVGQSVS</sequence>
<dbReference type="Proteomes" id="UP000011991">
    <property type="component" value="Unassembled WGS sequence"/>
</dbReference>
<dbReference type="RefSeq" id="WP_008705250.1">
    <property type="nucleotide sequence ID" value="NZ_ANOG01000889.1"/>
</dbReference>
<accession>M5RCZ2</accession>
<organism evidence="1 2">
    <name type="scientific">Rhodopirellula maiorica SM1</name>
    <dbReference type="NCBI Taxonomy" id="1265738"/>
    <lineage>
        <taxon>Bacteria</taxon>
        <taxon>Pseudomonadati</taxon>
        <taxon>Planctomycetota</taxon>
        <taxon>Planctomycetia</taxon>
        <taxon>Pirellulales</taxon>
        <taxon>Pirellulaceae</taxon>
        <taxon>Novipirellula</taxon>
    </lineage>
</organism>
<protein>
    <submittedName>
        <fullName evidence="1">Secreted protein</fullName>
    </submittedName>
</protein>